<evidence type="ECO:0000313" key="3">
    <source>
        <dbReference type="Proteomes" id="UP001595947"/>
    </source>
</evidence>
<evidence type="ECO:0000313" key="2">
    <source>
        <dbReference type="EMBL" id="MFC5065458.1"/>
    </source>
</evidence>
<dbReference type="EMBL" id="JBHSIV010000037">
    <property type="protein sequence ID" value="MFC5065458.1"/>
    <property type="molecule type" value="Genomic_DNA"/>
</dbReference>
<sequence length="64" mass="6595">MADVENAPAPDSEEFLENQNTVERVAPGNTADAPAVDPHLISTDPGGGTGAPATDEERDPPRPS</sequence>
<name>A0ABV9YUF7_9PSEU</name>
<feature type="region of interest" description="Disordered" evidence="1">
    <location>
        <begin position="1"/>
        <end position="64"/>
    </location>
</feature>
<dbReference type="Proteomes" id="UP001595947">
    <property type="component" value="Unassembled WGS sequence"/>
</dbReference>
<organism evidence="2 3">
    <name type="scientific">Actinomycetospora atypica</name>
    <dbReference type="NCBI Taxonomy" id="1290095"/>
    <lineage>
        <taxon>Bacteria</taxon>
        <taxon>Bacillati</taxon>
        <taxon>Actinomycetota</taxon>
        <taxon>Actinomycetes</taxon>
        <taxon>Pseudonocardiales</taxon>
        <taxon>Pseudonocardiaceae</taxon>
        <taxon>Actinomycetospora</taxon>
    </lineage>
</organism>
<reference evidence="3" key="1">
    <citation type="journal article" date="2019" name="Int. J. Syst. Evol. Microbiol.">
        <title>The Global Catalogue of Microorganisms (GCM) 10K type strain sequencing project: providing services to taxonomists for standard genome sequencing and annotation.</title>
        <authorList>
            <consortium name="The Broad Institute Genomics Platform"/>
            <consortium name="The Broad Institute Genome Sequencing Center for Infectious Disease"/>
            <person name="Wu L."/>
            <person name="Ma J."/>
        </authorList>
    </citation>
    <scope>NUCLEOTIDE SEQUENCE [LARGE SCALE GENOMIC DNA]</scope>
    <source>
        <strain evidence="3">CGMCC 4.7093</strain>
    </source>
</reference>
<protein>
    <submittedName>
        <fullName evidence="2">Uncharacterized protein</fullName>
    </submittedName>
</protein>
<keyword evidence="3" id="KW-1185">Reference proteome</keyword>
<accession>A0ABV9YUF7</accession>
<evidence type="ECO:0000256" key="1">
    <source>
        <dbReference type="SAM" id="MobiDB-lite"/>
    </source>
</evidence>
<comment type="caution">
    <text evidence="2">The sequence shown here is derived from an EMBL/GenBank/DDBJ whole genome shotgun (WGS) entry which is preliminary data.</text>
</comment>
<gene>
    <name evidence="2" type="ORF">ACFPBZ_24790</name>
</gene>
<dbReference type="RefSeq" id="WP_378038789.1">
    <property type="nucleotide sequence ID" value="NZ_JBHSIV010000037.1"/>
</dbReference>
<proteinExistence type="predicted"/>